<protein>
    <submittedName>
        <fullName evidence="1">Uncharacterized protein</fullName>
    </submittedName>
</protein>
<evidence type="ECO:0000313" key="2">
    <source>
        <dbReference type="Proteomes" id="UP000827976"/>
    </source>
</evidence>
<organism evidence="1 2">
    <name type="scientific">Dioscorea alata</name>
    <name type="common">Purple yam</name>
    <dbReference type="NCBI Taxonomy" id="55571"/>
    <lineage>
        <taxon>Eukaryota</taxon>
        <taxon>Viridiplantae</taxon>
        <taxon>Streptophyta</taxon>
        <taxon>Embryophyta</taxon>
        <taxon>Tracheophyta</taxon>
        <taxon>Spermatophyta</taxon>
        <taxon>Magnoliopsida</taxon>
        <taxon>Liliopsida</taxon>
        <taxon>Dioscoreales</taxon>
        <taxon>Dioscoreaceae</taxon>
        <taxon>Dioscorea</taxon>
    </lineage>
</organism>
<gene>
    <name evidence="1" type="ORF">IHE45_10G012600</name>
</gene>
<name>A0ACB7V9F0_DIOAL</name>
<reference evidence="2" key="1">
    <citation type="journal article" date="2022" name="Nat. Commun.">
        <title>Chromosome evolution and the genetic basis of agronomically important traits in greater yam.</title>
        <authorList>
            <person name="Bredeson J.V."/>
            <person name="Lyons J.B."/>
            <person name="Oniyinde I.O."/>
            <person name="Okereke N.R."/>
            <person name="Kolade O."/>
            <person name="Nnabue I."/>
            <person name="Nwadili C.O."/>
            <person name="Hribova E."/>
            <person name="Parker M."/>
            <person name="Nwogha J."/>
            <person name="Shu S."/>
            <person name="Carlson J."/>
            <person name="Kariba R."/>
            <person name="Muthemba S."/>
            <person name="Knop K."/>
            <person name="Barton G.J."/>
            <person name="Sherwood A.V."/>
            <person name="Lopez-Montes A."/>
            <person name="Asiedu R."/>
            <person name="Jamnadass R."/>
            <person name="Muchugi A."/>
            <person name="Goodstein D."/>
            <person name="Egesi C.N."/>
            <person name="Featherston J."/>
            <person name="Asfaw A."/>
            <person name="Simpson G.G."/>
            <person name="Dolezel J."/>
            <person name="Hendre P.S."/>
            <person name="Van Deynze A."/>
            <person name="Kumar P.L."/>
            <person name="Obidiegwu J.E."/>
            <person name="Bhattacharjee R."/>
            <person name="Rokhsar D.S."/>
        </authorList>
    </citation>
    <scope>NUCLEOTIDE SEQUENCE [LARGE SCALE GENOMIC DNA]</scope>
    <source>
        <strain evidence="2">cv. TDa95/00328</strain>
    </source>
</reference>
<dbReference type="Proteomes" id="UP000827976">
    <property type="component" value="Chromosome 10"/>
</dbReference>
<dbReference type="EMBL" id="CM037020">
    <property type="protein sequence ID" value="KAH7670241.1"/>
    <property type="molecule type" value="Genomic_DNA"/>
</dbReference>
<proteinExistence type="predicted"/>
<evidence type="ECO:0000313" key="1">
    <source>
        <dbReference type="EMBL" id="KAH7670241.1"/>
    </source>
</evidence>
<accession>A0ACB7V9F0</accession>
<comment type="caution">
    <text evidence="1">The sequence shown here is derived from an EMBL/GenBank/DDBJ whole genome shotgun (WGS) entry which is preliminary data.</text>
</comment>
<sequence length="246" mass="27042">MGKLLCDSGACAEALTPSPAPVGWSDLDPVPVAASSPDPAPWDGVRGLEDQQRRHLARIHARGVLWKNPSEGPAAVAVGFRLEHGGDVEADGNCLFTAARSAMGGKVGARELRQRTVGRFLEDYRRDDGVGKRVVDAAIRHLYLPDLRVGWGIHVVQEVKLLAKRADRSGLDAAIQELVDLGLQRLYLLFDGIFLMVEEKWQQSQFTKSAVWLWMMVRVGESICPSLGCLKMSMILLLCNTQRRGC</sequence>
<keyword evidence="2" id="KW-1185">Reference proteome</keyword>